<dbReference type="RefSeq" id="WP_160197241.1">
    <property type="nucleotide sequence ID" value="NZ_QXXA01000007.1"/>
</dbReference>
<dbReference type="Pfam" id="PF01895">
    <property type="entry name" value="PhoU"/>
    <property type="match status" value="2"/>
</dbReference>
<dbReference type="InterPro" id="IPR028366">
    <property type="entry name" value="PhoU"/>
</dbReference>
<keyword evidence="5 7" id="KW-0963">Cytoplasm</keyword>
<feature type="domain" description="PhoU" evidence="8">
    <location>
        <begin position="119"/>
        <end position="204"/>
    </location>
</feature>
<proteinExistence type="inferred from homology"/>
<dbReference type="SUPFAM" id="SSF109755">
    <property type="entry name" value="PhoU-like"/>
    <property type="match status" value="1"/>
</dbReference>
<organism evidence="9 10">
    <name type="scientific">Senegalia massiliensis</name>
    <dbReference type="NCBI Taxonomy" id="1720316"/>
    <lineage>
        <taxon>Bacteria</taxon>
        <taxon>Bacillati</taxon>
        <taxon>Bacillota</taxon>
        <taxon>Clostridia</taxon>
        <taxon>Eubacteriales</taxon>
        <taxon>Clostridiaceae</taxon>
        <taxon>Senegalia</taxon>
    </lineage>
</organism>
<dbReference type="GO" id="GO:0005737">
    <property type="term" value="C:cytoplasm"/>
    <property type="evidence" value="ECO:0007669"/>
    <property type="project" value="UniProtKB-SubCell"/>
</dbReference>
<dbReference type="GO" id="GO:0045936">
    <property type="term" value="P:negative regulation of phosphate metabolic process"/>
    <property type="evidence" value="ECO:0007669"/>
    <property type="project" value="InterPro"/>
</dbReference>
<dbReference type="PANTHER" id="PTHR42930:SF3">
    <property type="entry name" value="PHOSPHATE-SPECIFIC TRANSPORT SYSTEM ACCESSORY PROTEIN PHOU"/>
    <property type="match status" value="1"/>
</dbReference>
<evidence type="ECO:0000256" key="3">
    <source>
        <dbReference type="ARBA" id="ARBA00011738"/>
    </source>
</evidence>
<evidence type="ECO:0000256" key="4">
    <source>
        <dbReference type="ARBA" id="ARBA00022448"/>
    </source>
</evidence>
<comment type="subcellular location">
    <subcellularLocation>
        <location evidence="1 7">Cytoplasm</location>
    </subcellularLocation>
</comment>
<evidence type="ECO:0000256" key="1">
    <source>
        <dbReference type="ARBA" id="ARBA00004496"/>
    </source>
</evidence>
<evidence type="ECO:0000256" key="2">
    <source>
        <dbReference type="ARBA" id="ARBA00008107"/>
    </source>
</evidence>
<evidence type="ECO:0000256" key="7">
    <source>
        <dbReference type="PIRNR" id="PIRNR003107"/>
    </source>
</evidence>
<dbReference type="InterPro" id="IPR038078">
    <property type="entry name" value="PhoU-like_sf"/>
</dbReference>
<comment type="similarity">
    <text evidence="2 7">Belongs to the PhoU family.</text>
</comment>
<dbReference type="Proteomes" id="UP000467132">
    <property type="component" value="Unassembled WGS sequence"/>
</dbReference>
<comment type="function">
    <text evidence="7">Plays a role in the regulation of phosphate uptake.</text>
</comment>
<dbReference type="OrthoDB" id="9814256at2"/>
<dbReference type="GO" id="GO:0030643">
    <property type="term" value="P:intracellular phosphate ion homeostasis"/>
    <property type="evidence" value="ECO:0007669"/>
    <property type="project" value="InterPro"/>
</dbReference>
<evidence type="ECO:0000256" key="6">
    <source>
        <dbReference type="ARBA" id="ARBA00022592"/>
    </source>
</evidence>
<dbReference type="Gene3D" id="1.20.58.220">
    <property type="entry name" value="Phosphate transport system protein phou homolog 2, domain 2"/>
    <property type="match status" value="1"/>
</dbReference>
<keyword evidence="10" id="KW-1185">Reference proteome</keyword>
<dbReference type="GO" id="GO:0006817">
    <property type="term" value="P:phosphate ion transport"/>
    <property type="evidence" value="ECO:0007669"/>
    <property type="project" value="UniProtKB-KW"/>
</dbReference>
<sequence length="215" mass="25293">MRKYFDNDMKKLKKMLFDMGILAEEIIDISINSLLKKDEKLANRAIKLDEKVDEMEYIIERKCLELIALQQPMAKDLREISAILKIITDIERIGDHGVNIAKVTKRISKEEYIKPLIDIPKMADISKEMIRRSLESFVEKDVQLAKQVAKMDDTVDNIYEEIYVELLNKLTEDKRIMNQVINLLFIGRYIERIADHTTNICEKIIFMVDGKRIHY</sequence>
<keyword evidence="4 7" id="KW-0813">Transport</keyword>
<evidence type="ECO:0000259" key="8">
    <source>
        <dbReference type="Pfam" id="PF01895"/>
    </source>
</evidence>
<protein>
    <recommendedName>
        <fullName evidence="7">Phosphate-specific transport system accessory protein PhoU</fullName>
    </recommendedName>
</protein>
<comment type="caution">
    <text evidence="9">The sequence shown here is derived from an EMBL/GenBank/DDBJ whole genome shotgun (WGS) entry which is preliminary data.</text>
</comment>
<dbReference type="NCBIfam" id="TIGR02135">
    <property type="entry name" value="phoU_full"/>
    <property type="match status" value="1"/>
</dbReference>
<comment type="subunit">
    <text evidence="3 7">Homodimer.</text>
</comment>
<dbReference type="InterPro" id="IPR026022">
    <property type="entry name" value="PhoU_dom"/>
</dbReference>
<dbReference type="FunFam" id="1.20.58.220:FF:000004">
    <property type="entry name" value="Phosphate-specific transport system accessory protein PhoU"/>
    <property type="match status" value="1"/>
</dbReference>
<feature type="domain" description="PhoU" evidence="8">
    <location>
        <begin position="18"/>
        <end position="103"/>
    </location>
</feature>
<evidence type="ECO:0000256" key="5">
    <source>
        <dbReference type="ARBA" id="ARBA00022490"/>
    </source>
</evidence>
<reference evidence="9 10" key="1">
    <citation type="submission" date="2018-08" db="EMBL/GenBank/DDBJ databases">
        <title>Murine metabolic-syndrome-specific gut microbial biobank.</title>
        <authorList>
            <person name="Liu C."/>
        </authorList>
    </citation>
    <scope>NUCLEOTIDE SEQUENCE [LARGE SCALE GENOMIC DNA]</scope>
    <source>
        <strain evidence="9 10">583</strain>
    </source>
</reference>
<keyword evidence="6 7" id="KW-0592">Phosphate transport</keyword>
<evidence type="ECO:0000313" key="9">
    <source>
        <dbReference type="EMBL" id="NBI06771.1"/>
    </source>
</evidence>
<dbReference type="PANTHER" id="PTHR42930">
    <property type="entry name" value="PHOSPHATE-SPECIFIC TRANSPORT SYSTEM ACCESSORY PROTEIN PHOU"/>
    <property type="match status" value="1"/>
</dbReference>
<dbReference type="PIRSF" id="PIRSF003107">
    <property type="entry name" value="PhoU"/>
    <property type="match status" value="1"/>
</dbReference>
<dbReference type="AlphaFoldDB" id="A0A845QWW5"/>
<gene>
    <name evidence="9" type="primary">phoU</name>
    <name evidence="9" type="ORF">D3Z33_07840</name>
</gene>
<accession>A0A845QWW5</accession>
<dbReference type="EMBL" id="QXXA01000007">
    <property type="protein sequence ID" value="NBI06771.1"/>
    <property type="molecule type" value="Genomic_DNA"/>
</dbReference>
<evidence type="ECO:0000313" key="10">
    <source>
        <dbReference type="Proteomes" id="UP000467132"/>
    </source>
</evidence>
<name>A0A845QWW5_9CLOT</name>